<feature type="region of interest" description="Disordered" evidence="10">
    <location>
        <begin position="1"/>
        <end position="52"/>
    </location>
</feature>
<dbReference type="GO" id="GO:0009231">
    <property type="term" value="P:riboflavin biosynthetic process"/>
    <property type="evidence" value="ECO:0007669"/>
    <property type="project" value="UniProtKB-KW"/>
</dbReference>
<dbReference type="EMBL" id="JASNWA010000008">
    <property type="protein sequence ID" value="KAK3171814.1"/>
    <property type="molecule type" value="Genomic_DNA"/>
</dbReference>
<keyword evidence="13" id="KW-1185">Reference proteome</keyword>
<dbReference type="InterPro" id="IPR002734">
    <property type="entry name" value="RibDG_C"/>
</dbReference>
<evidence type="ECO:0000256" key="9">
    <source>
        <dbReference type="ARBA" id="ARBA00049020"/>
    </source>
</evidence>
<proteinExistence type="inferred from homology"/>
<evidence type="ECO:0000256" key="2">
    <source>
        <dbReference type="ARBA" id="ARBA00009723"/>
    </source>
</evidence>
<dbReference type="PANTHER" id="PTHR38011:SF8">
    <property type="entry name" value="2,5-DIAMINO-6-RIBOSYLAMINO-4(3H)-PYRIMIDINONE 5'-PHOSPHATE REDUCTASE"/>
    <property type="match status" value="1"/>
</dbReference>
<name>A0AAD9Z5E2_9LECA</name>
<dbReference type="Proteomes" id="UP001276659">
    <property type="component" value="Unassembled WGS sequence"/>
</dbReference>
<accession>A0AAD9Z5E2</accession>
<evidence type="ECO:0000256" key="10">
    <source>
        <dbReference type="SAM" id="MobiDB-lite"/>
    </source>
</evidence>
<evidence type="ECO:0000256" key="8">
    <source>
        <dbReference type="ARBA" id="ARBA00047550"/>
    </source>
</evidence>
<evidence type="ECO:0000256" key="5">
    <source>
        <dbReference type="ARBA" id="ARBA00022619"/>
    </source>
</evidence>
<evidence type="ECO:0000256" key="6">
    <source>
        <dbReference type="ARBA" id="ARBA00030073"/>
    </source>
</evidence>
<evidence type="ECO:0000256" key="4">
    <source>
        <dbReference type="ARBA" id="ARBA00015035"/>
    </source>
</evidence>
<evidence type="ECO:0000313" key="12">
    <source>
        <dbReference type="EMBL" id="KAK3171814.1"/>
    </source>
</evidence>
<comment type="similarity">
    <text evidence="2">Belongs to the HTP reductase family.</text>
</comment>
<feature type="domain" description="Bacterial bifunctional deaminase-reductase C-terminal" evidence="11">
    <location>
        <begin position="327"/>
        <end position="559"/>
    </location>
</feature>
<feature type="region of interest" description="Disordered" evidence="10">
    <location>
        <begin position="125"/>
        <end position="147"/>
    </location>
</feature>
<comment type="function">
    <text evidence="1">Catalyzes an early step in riboflavin biosynthesis, the NADPH-dependent reduction of the ribose side chain of 2,5-diamino-6-ribosylamino-4(3H)-pyrimidinone 5'-phosphate, yielding 2,5-diamino-6-ribitylamino-4(3H)-pyrimidinone 5'-phosphate.</text>
</comment>
<feature type="compositionally biased region" description="Polar residues" evidence="10">
    <location>
        <begin position="1"/>
        <end position="31"/>
    </location>
</feature>
<evidence type="ECO:0000259" key="11">
    <source>
        <dbReference type="Pfam" id="PF01872"/>
    </source>
</evidence>
<dbReference type="PANTHER" id="PTHR38011">
    <property type="entry name" value="DIHYDROFOLATE REDUCTASE FAMILY PROTEIN (AFU_ORTHOLOGUE AFUA_8G06820)"/>
    <property type="match status" value="1"/>
</dbReference>
<evidence type="ECO:0000256" key="7">
    <source>
        <dbReference type="ARBA" id="ARBA00031630"/>
    </source>
</evidence>
<sequence>MADRGSPSQAESSNGGPTSQAESSIGGQLNMNLPPPDRLDHDAGTEGGDQITIPTRTLRDLINPPRDLALMRQRLFEIKDKIELQVDEFERYWPYIDNVWVRQHKAGTDKSGRVITDYYACRLQRPTYTPKPDTPRREGQPTRKKQIREGGTCQMRLKTIRYEGGYSGYTILKVGDETQHTHDLDHIDKIKRTSVLMEIARSEVMKGYMPASVFTVMNEDMEKLVAAGGRYLNRNDVRNASQHWRQIHKEELRVHEGYKYDHGNGIVRHDGAPPAIQLNGDTSIVDPALSDVSPLPPGTLRFPESDRAFLQPYLQPENPVINKSGFPHVTLTYATSMDSSLTLAPGMQTILSGPESKAMTHYLRSKHDAIVIGVGTATADDPGLNCRLEGVGGFGGLGWEGQPRPVVIDPGARWLLTPNSRVLQTVQAGKGRGPWVIMAPGFSMDPMRLEMLKFYGGKYLGLTEYDKKWRLRWEAILKALAAEGIKSVMIEGGGMVINDLLQPENANFISSVIVTVAPTYLGKGGVGVCPAPRHDHTGRPQPAVRFQDVKWYPLGEDVVMCGKLRGGQGVVSRPPPAPPMAPMMPMGQ</sequence>
<reference evidence="12" key="1">
    <citation type="submission" date="2022-11" db="EMBL/GenBank/DDBJ databases">
        <title>Chromosomal genome sequence assembly and mating type (MAT) locus characterization of the leprose asexual lichenized fungus Lepraria neglecta (Nyl.) Erichsen.</title>
        <authorList>
            <person name="Allen J.L."/>
            <person name="Pfeffer B."/>
        </authorList>
    </citation>
    <scope>NUCLEOTIDE SEQUENCE</scope>
    <source>
        <strain evidence="12">Allen 5258</strain>
    </source>
</reference>
<evidence type="ECO:0000313" key="13">
    <source>
        <dbReference type="Proteomes" id="UP001276659"/>
    </source>
</evidence>
<keyword evidence="5" id="KW-0686">Riboflavin biosynthesis</keyword>
<evidence type="ECO:0000256" key="1">
    <source>
        <dbReference type="ARBA" id="ARBA00003555"/>
    </source>
</evidence>
<dbReference type="EC" id="1.1.1.302" evidence="3"/>
<gene>
    <name evidence="12" type="ORF">OEA41_003898</name>
</gene>
<dbReference type="Pfam" id="PF01872">
    <property type="entry name" value="RibD_C"/>
    <property type="match status" value="1"/>
</dbReference>
<dbReference type="GO" id="GO:0008703">
    <property type="term" value="F:5-amino-6-(5-phosphoribosylamino)uracil reductase activity"/>
    <property type="evidence" value="ECO:0007669"/>
    <property type="project" value="InterPro"/>
</dbReference>
<dbReference type="AlphaFoldDB" id="A0AAD9Z5E2"/>
<dbReference type="SUPFAM" id="SSF53597">
    <property type="entry name" value="Dihydrofolate reductase-like"/>
    <property type="match status" value="1"/>
</dbReference>
<comment type="caution">
    <text evidence="12">The sequence shown here is derived from an EMBL/GenBank/DDBJ whole genome shotgun (WGS) entry which is preliminary data.</text>
</comment>
<dbReference type="InterPro" id="IPR050765">
    <property type="entry name" value="Riboflavin_Biosynth_HTPR"/>
</dbReference>
<dbReference type="InterPro" id="IPR024072">
    <property type="entry name" value="DHFR-like_dom_sf"/>
</dbReference>
<comment type="catalytic activity">
    <reaction evidence="9">
        <text>2,5-diamino-6-(1-D-ribitylamino)pyrimidin-4(3H)-one 5'-phosphate + NADP(+) = 2,5-diamino-6-(1-D-ribosylamino)pyrimidin-4(3H)-one 5'-phosphate + NADPH + H(+)</text>
        <dbReference type="Rhea" id="RHEA:27278"/>
        <dbReference type="ChEBI" id="CHEBI:15378"/>
        <dbReference type="ChEBI" id="CHEBI:57783"/>
        <dbReference type="ChEBI" id="CHEBI:58349"/>
        <dbReference type="ChEBI" id="CHEBI:58890"/>
        <dbReference type="ChEBI" id="CHEBI:59545"/>
        <dbReference type="EC" id="1.1.1.302"/>
    </reaction>
</comment>
<organism evidence="12 13">
    <name type="scientific">Lepraria neglecta</name>
    <dbReference type="NCBI Taxonomy" id="209136"/>
    <lineage>
        <taxon>Eukaryota</taxon>
        <taxon>Fungi</taxon>
        <taxon>Dikarya</taxon>
        <taxon>Ascomycota</taxon>
        <taxon>Pezizomycotina</taxon>
        <taxon>Lecanoromycetes</taxon>
        <taxon>OSLEUM clade</taxon>
        <taxon>Lecanoromycetidae</taxon>
        <taxon>Lecanorales</taxon>
        <taxon>Lecanorineae</taxon>
        <taxon>Stereocaulaceae</taxon>
        <taxon>Lepraria</taxon>
    </lineage>
</organism>
<dbReference type="Gene3D" id="3.40.430.10">
    <property type="entry name" value="Dihydrofolate Reductase, subunit A"/>
    <property type="match status" value="1"/>
</dbReference>
<comment type="catalytic activity">
    <reaction evidence="8">
        <text>2,5-diamino-6-(1-D-ribitylamino)pyrimidin-4(3H)-one 5'-phosphate + NAD(+) = 2,5-diamino-6-(1-D-ribosylamino)pyrimidin-4(3H)-one 5'-phosphate + NADH + H(+)</text>
        <dbReference type="Rhea" id="RHEA:27274"/>
        <dbReference type="ChEBI" id="CHEBI:15378"/>
        <dbReference type="ChEBI" id="CHEBI:57540"/>
        <dbReference type="ChEBI" id="CHEBI:57945"/>
        <dbReference type="ChEBI" id="CHEBI:58890"/>
        <dbReference type="ChEBI" id="CHEBI:59545"/>
        <dbReference type="EC" id="1.1.1.302"/>
    </reaction>
</comment>
<evidence type="ECO:0000256" key="3">
    <source>
        <dbReference type="ARBA" id="ARBA00012851"/>
    </source>
</evidence>
<protein>
    <recommendedName>
        <fullName evidence="4">2,5-diamino-6-ribosylamino-4(3H)-pyrimidinone 5'-phosphate reductase</fullName>
        <ecNumber evidence="3">1.1.1.302</ecNumber>
    </recommendedName>
    <alternativeName>
        <fullName evidence="7">2,5-diamino-6-(5-phospho-D-ribosylamino)pyrimidin-4(3H)-one reductase</fullName>
    </alternativeName>
    <alternativeName>
        <fullName evidence="6">2,5-diamino-6-ribitylamino-4(3H)-pyrimidinone 5'-phosphate synthase</fullName>
    </alternativeName>
</protein>